<sequence length="385" mass="44558">MQEPRLSIEDLTQLSAKERSRIRQRYALHRRYETAVALYADTNTSIRSIAAECGESEHALRAYLRRYWRELMLRRYGIETEGKDAQEVPFYTADGQSCLAHRKYKEAVQACDSIRYIDLNVSQVARKFGVNATALANFMRVHYSEVLKRREEYRIRLGISDNIRRGVRPDCREQYAAAVELYRTTDMSVKAVAEQCKVSEGGFLQHLRFYHQPLLKEKKETRRQAKLAGKKKRGALLGNGRKYEPLPATVQKYAEALAMFRDTALTMKEIVRRTGVPAEGFRFYLHKWHRALVLERSGIVAAEDAELNIARSRQRMKTVAAKYAEAIESLRQHPRPVSYVAREFGHHPEVFRSYLRKHEPELAASLGLRPVAWKQKERIASGTKK</sequence>
<name>A0AAW5N2L3_9BACT</name>
<protein>
    <submittedName>
        <fullName evidence="1">Uncharacterized protein</fullName>
    </submittedName>
</protein>
<keyword evidence="2" id="KW-1185">Reference proteome</keyword>
<evidence type="ECO:0000313" key="2">
    <source>
        <dbReference type="Proteomes" id="UP001204579"/>
    </source>
</evidence>
<comment type="caution">
    <text evidence="1">The sequence shown here is derived from an EMBL/GenBank/DDBJ whole genome shotgun (WGS) entry which is preliminary data.</text>
</comment>
<dbReference type="Proteomes" id="UP001204579">
    <property type="component" value="Unassembled WGS sequence"/>
</dbReference>
<dbReference type="EMBL" id="JANRHJ010000014">
    <property type="protein sequence ID" value="MCR8874771.1"/>
    <property type="molecule type" value="Genomic_DNA"/>
</dbReference>
<evidence type="ECO:0000313" key="1">
    <source>
        <dbReference type="EMBL" id="MCR8874771.1"/>
    </source>
</evidence>
<dbReference type="AlphaFoldDB" id="A0AAW5N2L3"/>
<dbReference type="RefSeq" id="WP_258336086.1">
    <property type="nucleotide sequence ID" value="NZ_JANRHJ010000014.1"/>
</dbReference>
<organism evidence="1 2">
    <name type="scientific">Phocaeicola barnesiae</name>
    <dbReference type="NCBI Taxonomy" id="376804"/>
    <lineage>
        <taxon>Bacteria</taxon>
        <taxon>Pseudomonadati</taxon>
        <taxon>Bacteroidota</taxon>
        <taxon>Bacteroidia</taxon>
        <taxon>Bacteroidales</taxon>
        <taxon>Bacteroidaceae</taxon>
        <taxon>Phocaeicola</taxon>
    </lineage>
</organism>
<proteinExistence type="predicted"/>
<gene>
    <name evidence="1" type="ORF">NW209_12245</name>
</gene>
<reference evidence="1 2" key="1">
    <citation type="submission" date="2022-08" db="EMBL/GenBank/DDBJ databases">
        <authorList>
            <person name="Zeman M."/>
            <person name="Kubasova T."/>
        </authorList>
    </citation>
    <scope>NUCLEOTIDE SEQUENCE [LARGE SCALE GENOMIC DNA]</scope>
    <source>
        <strain evidence="1 2">ET62</strain>
    </source>
</reference>
<accession>A0AAW5N2L3</accession>